<organism evidence="1 2">
    <name type="scientific">Rhynchosporium secalis</name>
    <name type="common">Barley scald fungus</name>
    <dbReference type="NCBI Taxonomy" id="38038"/>
    <lineage>
        <taxon>Eukaryota</taxon>
        <taxon>Fungi</taxon>
        <taxon>Dikarya</taxon>
        <taxon>Ascomycota</taxon>
        <taxon>Pezizomycotina</taxon>
        <taxon>Leotiomycetes</taxon>
        <taxon>Helotiales</taxon>
        <taxon>Ploettnerulaceae</taxon>
        <taxon>Rhynchosporium</taxon>
    </lineage>
</organism>
<reference evidence="2" key="1">
    <citation type="submission" date="2016-03" db="EMBL/GenBank/DDBJ databases">
        <authorList>
            <person name="Guldener U."/>
        </authorList>
    </citation>
    <scope>NUCLEOTIDE SEQUENCE [LARGE SCALE GENOMIC DNA]</scope>
</reference>
<name>A0A1E1MWR7_RHYSE</name>
<sequence>MNGSMRGFGGIDSWTDKSFGFGGDTGPSEQSYALQLYESSTEVDSGTPGPDSIGALLNAAKHITTATACKALDQHRKRRRSTTEETSSVGVHFSVSQVQADNQVEAIETNIAEVAEVGRLGDTLGGYLFKGIDTTHMRNREQDRGIISFTETVRLHFGYREGEDFKLEVWLCSSVGKAIVQARISVEDLRGKLSDYLFGSVS</sequence>
<proteinExistence type="predicted"/>
<keyword evidence="2" id="KW-1185">Reference proteome</keyword>
<protein>
    <submittedName>
        <fullName evidence="1">Uncharacterized protein</fullName>
    </submittedName>
</protein>
<evidence type="ECO:0000313" key="1">
    <source>
        <dbReference type="EMBL" id="CZT53315.1"/>
    </source>
</evidence>
<evidence type="ECO:0000313" key="2">
    <source>
        <dbReference type="Proteomes" id="UP000177625"/>
    </source>
</evidence>
<dbReference type="AlphaFoldDB" id="A0A1E1MWR7"/>
<gene>
    <name evidence="1" type="ORF">RSE6_14801</name>
</gene>
<dbReference type="EMBL" id="FJVC01000713">
    <property type="protein sequence ID" value="CZT53315.1"/>
    <property type="molecule type" value="Genomic_DNA"/>
</dbReference>
<dbReference type="Proteomes" id="UP000177625">
    <property type="component" value="Unassembled WGS sequence"/>
</dbReference>
<accession>A0A1E1MWR7</accession>